<name>A0AB38ZGA3_9VIRU</name>
<evidence type="ECO:0000256" key="1">
    <source>
        <dbReference type="SAM" id="MobiDB-lite"/>
    </source>
</evidence>
<proteinExistence type="predicted"/>
<evidence type="ECO:0000313" key="2">
    <source>
        <dbReference type="EMBL" id="WZC35986.1"/>
    </source>
</evidence>
<organism evidence="2">
    <name type="scientific">Enterobacteria phage ECP2307</name>
    <dbReference type="NCBI Taxonomy" id="3138551"/>
    <lineage>
        <taxon>Viruses</taxon>
    </lineage>
</organism>
<feature type="region of interest" description="Disordered" evidence="1">
    <location>
        <begin position="36"/>
        <end position="62"/>
    </location>
</feature>
<dbReference type="EMBL" id="PP461118">
    <property type="protein sequence ID" value="WZC35986.1"/>
    <property type="molecule type" value="Genomic_DNA"/>
</dbReference>
<reference evidence="2" key="1">
    <citation type="submission" date="2024-03" db="EMBL/GenBank/DDBJ databases">
        <authorList>
            <person name="Gao R."/>
        </authorList>
    </citation>
    <scope>NUCLEOTIDE SEQUENCE</scope>
</reference>
<sequence length="62" mass="7119">MFPEHVNNLRRGFTVLRKYGKLRIIVWDDVKTLRHEQRPPKPFQRGSTPPSHAKVLLGVGSG</sequence>
<accession>A0AB38ZGA3</accession>
<protein>
    <recommendedName>
        <fullName evidence="3">Transposase</fullName>
    </recommendedName>
</protein>
<evidence type="ECO:0008006" key="3">
    <source>
        <dbReference type="Google" id="ProtNLM"/>
    </source>
</evidence>